<dbReference type="Proteomes" id="UP001065174">
    <property type="component" value="Chromosome"/>
</dbReference>
<dbReference type="InterPro" id="IPR035093">
    <property type="entry name" value="RelE/ParE_toxin_dom_sf"/>
</dbReference>
<proteinExistence type="predicted"/>
<dbReference type="Gene3D" id="3.30.2310.20">
    <property type="entry name" value="RelE-like"/>
    <property type="match status" value="1"/>
</dbReference>
<reference evidence="1" key="1">
    <citation type="submission" date="2022-09" db="EMBL/GenBank/DDBJ databases">
        <title>Comparative genomics and taxonomic characterization of three novel marine species of genus Reichenbachiella exhibiting antioxidant and polysaccharide degradation activities.</title>
        <authorList>
            <person name="Muhammad N."/>
            <person name="Lee Y.-J."/>
            <person name="Ko J."/>
            <person name="Kim S.-G."/>
        </authorList>
    </citation>
    <scope>NUCLEOTIDE SEQUENCE</scope>
    <source>
        <strain evidence="1">BKB1-1</strain>
    </source>
</reference>
<keyword evidence="2" id="KW-1185">Reference proteome</keyword>
<sequence>MGEGQLYKIVIAKPAIIRYQETVLLYLYDNFTFDRAAEIDKNIIDRAGTLSHKPARGRREKYLSEAKEDFRFILYKEAKHFEVKIIYYINEEESIVYITDFFPTKMHPQRISDHH</sequence>
<gene>
    <name evidence="1" type="ORF">N6H18_09850</name>
</gene>
<accession>A0ABY6CJK5</accession>
<organism evidence="1 2">
    <name type="scientific">Reichenbachiella agarivorans</name>
    <dbReference type="NCBI Taxonomy" id="2979464"/>
    <lineage>
        <taxon>Bacteria</taxon>
        <taxon>Pseudomonadati</taxon>
        <taxon>Bacteroidota</taxon>
        <taxon>Cytophagia</taxon>
        <taxon>Cytophagales</taxon>
        <taxon>Reichenbachiellaceae</taxon>
        <taxon>Reichenbachiella</taxon>
    </lineage>
</organism>
<name>A0ABY6CJK5_9BACT</name>
<evidence type="ECO:0000313" key="2">
    <source>
        <dbReference type="Proteomes" id="UP001065174"/>
    </source>
</evidence>
<evidence type="ECO:0000313" key="1">
    <source>
        <dbReference type="EMBL" id="UXP30657.1"/>
    </source>
</evidence>
<protein>
    <recommendedName>
        <fullName evidence="3">DUF4258 domain-containing protein</fullName>
    </recommendedName>
</protein>
<dbReference type="EMBL" id="CP106679">
    <property type="protein sequence ID" value="UXP30657.1"/>
    <property type="molecule type" value="Genomic_DNA"/>
</dbReference>
<dbReference type="RefSeq" id="WP_262308104.1">
    <property type="nucleotide sequence ID" value="NZ_CP106679.1"/>
</dbReference>
<evidence type="ECO:0008006" key="3">
    <source>
        <dbReference type="Google" id="ProtNLM"/>
    </source>
</evidence>